<dbReference type="Gene3D" id="3.20.20.140">
    <property type="entry name" value="Metal-dependent hydrolases"/>
    <property type="match status" value="1"/>
</dbReference>
<protein>
    <recommendedName>
        <fullName evidence="2">Amidohydrolase-related domain-containing protein</fullName>
    </recommendedName>
</protein>
<name>X1MWI1_9ZZZZ</name>
<organism evidence="1">
    <name type="scientific">marine sediment metagenome</name>
    <dbReference type="NCBI Taxonomy" id="412755"/>
    <lineage>
        <taxon>unclassified sequences</taxon>
        <taxon>metagenomes</taxon>
        <taxon>ecological metagenomes</taxon>
    </lineage>
</organism>
<dbReference type="SUPFAM" id="SSF51556">
    <property type="entry name" value="Metallo-dependent hydrolases"/>
    <property type="match status" value="1"/>
</dbReference>
<dbReference type="InterPro" id="IPR032466">
    <property type="entry name" value="Metal_Hydrolase"/>
</dbReference>
<evidence type="ECO:0000313" key="1">
    <source>
        <dbReference type="EMBL" id="GAI35638.1"/>
    </source>
</evidence>
<evidence type="ECO:0008006" key="2">
    <source>
        <dbReference type="Google" id="ProtNLM"/>
    </source>
</evidence>
<sequence length="66" mass="7438">AGFLIKEWIKCIGKDRIMFGSDHADNAAVELIKYRSIGLTNEEIDWALGKTAKSVFKVETHLSKNE</sequence>
<feature type="non-terminal residue" evidence="1">
    <location>
        <position position="1"/>
    </location>
</feature>
<gene>
    <name evidence="1" type="ORF">S06H3_49496</name>
</gene>
<proteinExistence type="predicted"/>
<reference evidence="1" key="1">
    <citation type="journal article" date="2014" name="Front. Microbiol.">
        <title>High frequency of phylogenetically diverse reductive dehalogenase-homologous genes in deep subseafloor sedimentary metagenomes.</title>
        <authorList>
            <person name="Kawai M."/>
            <person name="Futagami T."/>
            <person name="Toyoda A."/>
            <person name="Takaki Y."/>
            <person name="Nishi S."/>
            <person name="Hori S."/>
            <person name="Arai W."/>
            <person name="Tsubouchi T."/>
            <person name="Morono Y."/>
            <person name="Uchiyama I."/>
            <person name="Ito T."/>
            <person name="Fujiyama A."/>
            <person name="Inagaki F."/>
            <person name="Takami H."/>
        </authorList>
    </citation>
    <scope>NUCLEOTIDE SEQUENCE</scope>
    <source>
        <strain evidence="1">Expedition CK06-06</strain>
    </source>
</reference>
<accession>X1MWI1</accession>
<dbReference type="AlphaFoldDB" id="X1MWI1"/>
<comment type="caution">
    <text evidence="1">The sequence shown here is derived from an EMBL/GenBank/DDBJ whole genome shotgun (WGS) entry which is preliminary data.</text>
</comment>
<dbReference type="EMBL" id="BARV01031258">
    <property type="protein sequence ID" value="GAI35638.1"/>
    <property type="molecule type" value="Genomic_DNA"/>
</dbReference>